<dbReference type="Pfam" id="PF00107">
    <property type="entry name" value="ADH_zinc_N"/>
    <property type="match status" value="1"/>
</dbReference>
<comment type="cofactor">
    <cofactor evidence="1 7">
        <name>Zn(2+)</name>
        <dbReference type="ChEBI" id="CHEBI:29105"/>
    </cofactor>
</comment>
<dbReference type="InterPro" id="IPR013154">
    <property type="entry name" value="ADH-like_N"/>
</dbReference>
<dbReference type="InterPro" id="IPR002328">
    <property type="entry name" value="ADH_Zn_CS"/>
</dbReference>
<dbReference type="SMART" id="SM00829">
    <property type="entry name" value="PKS_ER"/>
    <property type="match status" value="1"/>
</dbReference>
<keyword evidence="8" id="KW-1133">Transmembrane helix</keyword>
<dbReference type="InterPro" id="IPR020843">
    <property type="entry name" value="ER"/>
</dbReference>
<keyword evidence="6" id="KW-0560">Oxidoreductase</keyword>
<keyword evidence="4 7" id="KW-0479">Metal-binding</keyword>
<comment type="caution">
    <text evidence="10">The sequence shown here is derived from an EMBL/GenBank/DDBJ whole genome shotgun (WGS) entry which is preliminary data.</text>
</comment>
<dbReference type="Pfam" id="PF08240">
    <property type="entry name" value="ADH_N"/>
    <property type="match status" value="1"/>
</dbReference>
<feature type="transmembrane region" description="Helical" evidence="8">
    <location>
        <begin position="150"/>
        <end position="169"/>
    </location>
</feature>
<dbReference type="PANTHER" id="PTHR42940">
    <property type="entry name" value="ALCOHOL DEHYDROGENASE 1-RELATED"/>
    <property type="match status" value="1"/>
</dbReference>
<evidence type="ECO:0000259" key="9">
    <source>
        <dbReference type="SMART" id="SM00829"/>
    </source>
</evidence>
<evidence type="ECO:0000256" key="3">
    <source>
        <dbReference type="ARBA" id="ARBA00013190"/>
    </source>
</evidence>
<dbReference type="Gene3D" id="3.40.50.720">
    <property type="entry name" value="NAD(P)-binding Rossmann-like Domain"/>
    <property type="match status" value="1"/>
</dbReference>
<protein>
    <recommendedName>
        <fullName evidence="3">alcohol dehydrogenase</fullName>
        <ecNumber evidence="3">1.1.1.1</ecNumber>
    </recommendedName>
</protein>
<comment type="similarity">
    <text evidence="2 7">Belongs to the zinc-containing alcohol dehydrogenase family.</text>
</comment>
<dbReference type="RefSeq" id="WP_048756220.1">
    <property type="nucleotide sequence ID" value="NZ_CCAZ020000001.1"/>
</dbReference>
<evidence type="ECO:0000313" key="10">
    <source>
        <dbReference type="EMBL" id="CEG08262.1"/>
    </source>
</evidence>
<dbReference type="PROSITE" id="PS00059">
    <property type="entry name" value="ADH_ZINC"/>
    <property type="match status" value="1"/>
</dbReference>
<keyword evidence="5 7" id="KW-0862">Zinc</keyword>
<evidence type="ECO:0000256" key="5">
    <source>
        <dbReference type="ARBA" id="ARBA00022833"/>
    </source>
</evidence>
<evidence type="ECO:0000256" key="1">
    <source>
        <dbReference type="ARBA" id="ARBA00001947"/>
    </source>
</evidence>
<dbReference type="EMBL" id="CCAZ020000001">
    <property type="protein sequence ID" value="CEG08262.1"/>
    <property type="molecule type" value="Genomic_DNA"/>
</dbReference>
<feature type="transmembrane region" description="Helical" evidence="8">
    <location>
        <begin position="181"/>
        <end position="201"/>
    </location>
</feature>
<dbReference type="STRING" id="1035.BN961_01676"/>
<feature type="domain" description="Enoyl reductase (ER)" evidence="9">
    <location>
        <begin position="7"/>
        <end position="350"/>
    </location>
</feature>
<evidence type="ECO:0000313" key="11">
    <source>
        <dbReference type="Proteomes" id="UP000035762"/>
    </source>
</evidence>
<dbReference type="GO" id="GO:0008270">
    <property type="term" value="F:zinc ion binding"/>
    <property type="evidence" value="ECO:0007669"/>
    <property type="project" value="InterPro"/>
</dbReference>
<evidence type="ECO:0000256" key="2">
    <source>
        <dbReference type="ARBA" id="ARBA00008072"/>
    </source>
</evidence>
<gene>
    <name evidence="10" type="ORF">BN961_01676</name>
</gene>
<dbReference type="GO" id="GO:0005737">
    <property type="term" value="C:cytoplasm"/>
    <property type="evidence" value="ECO:0007669"/>
    <property type="project" value="TreeGrafter"/>
</dbReference>
<evidence type="ECO:0000256" key="4">
    <source>
        <dbReference type="ARBA" id="ARBA00022723"/>
    </source>
</evidence>
<name>A0A090MPS4_AFIFE</name>
<keyword evidence="8" id="KW-0812">Transmembrane</keyword>
<dbReference type="InterPro" id="IPR013149">
    <property type="entry name" value="ADH-like_C"/>
</dbReference>
<keyword evidence="8" id="KW-0472">Membrane</keyword>
<organism evidence="10 11">
    <name type="scientific">Afipia felis</name>
    <name type="common">Cat scratch disease bacillus</name>
    <dbReference type="NCBI Taxonomy" id="1035"/>
    <lineage>
        <taxon>Bacteria</taxon>
        <taxon>Pseudomonadati</taxon>
        <taxon>Pseudomonadota</taxon>
        <taxon>Alphaproteobacteria</taxon>
        <taxon>Hyphomicrobiales</taxon>
        <taxon>Nitrobacteraceae</taxon>
        <taxon>Afipia</taxon>
    </lineage>
</organism>
<dbReference type="Proteomes" id="UP000035762">
    <property type="component" value="Unassembled WGS sequence"/>
</dbReference>
<dbReference type="InterPro" id="IPR011032">
    <property type="entry name" value="GroES-like_sf"/>
</dbReference>
<evidence type="ECO:0000256" key="6">
    <source>
        <dbReference type="ARBA" id="ARBA00023002"/>
    </source>
</evidence>
<keyword evidence="11" id="KW-1185">Reference proteome</keyword>
<dbReference type="OrthoDB" id="9806940at2"/>
<reference evidence="10 11" key="1">
    <citation type="journal article" date="2014" name="Genome Announc.">
        <title>Genome Sequence of Afipia felis Strain 76713, Isolated in Hospital Water Using an Amoeba Co-Culture Procedure.</title>
        <authorList>
            <person name="Benamar S."/>
            <person name="La Scola B."/>
            <person name="Croce O."/>
        </authorList>
    </citation>
    <scope>NUCLEOTIDE SEQUENCE [LARGE SCALE GENOMIC DNA]</scope>
    <source>
        <strain evidence="10 11">76713</strain>
    </source>
</reference>
<evidence type="ECO:0000256" key="7">
    <source>
        <dbReference type="RuleBase" id="RU361277"/>
    </source>
</evidence>
<dbReference type="GO" id="GO:0004022">
    <property type="term" value="F:alcohol dehydrogenase (NAD+) activity"/>
    <property type="evidence" value="ECO:0007669"/>
    <property type="project" value="UniProtKB-EC"/>
</dbReference>
<accession>A0A090MPS4</accession>
<evidence type="ECO:0000256" key="8">
    <source>
        <dbReference type="SAM" id="Phobius"/>
    </source>
</evidence>
<dbReference type="SUPFAM" id="SSF51735">
    <property type="entry name" value="NAD(P)-binding Rossmann-fold domains"/>
    <property type="match status" value="1"/>
</dbReference>
<dbReference type="EC" id="1.1.1.1" evidence="3"/>
<dbReference type="InterPro" id="IPR036291">
    <property type="entry name" value="NAD(P)-bd_dom_sf"/>
</dbReference>
<dbReference type="AlphaFoldDB" id="A0A090MPS4"/>
<dbReference type="SUPFAM" id="SSF50129">
    <property type="entry name" value="GroES-like"/>
    <property type="match status" value="1"/>
</dbReference>
<proteinExistence type="inferred from homology"/>
<sequence length="354" mass="37383">MALMHRQSLTQFATPVCETVVDAPVPQGSEVLLRVEKCGLCHSDLHLQDGFFDAGNGQRIDITRGIKLPFTLGHEIVGTVEAVGPDAPRDLIGQPRVVFPWIGCGACRDCINGDENLCARNRYLGVALDGGFASHVLVPDSRYLLPYEPLPAGFAAALMCSGLTAYGAVKRAATHPRRRNLLLIGMGGVGLMGLAIARAMGMETIAVADLSEAARAAALDAGAATAYDPAVRETARRMLKDSGGGFDVIVDFAGSEASLAFAMSALARGGKIVVSGLMGGSFTTPAVSWVHKRMSIEGFMTGTLLEARELLDLARTGRIAAVPMQEAPMREAADWMEKLRHGGIIGRIILTNGA</sequence>
<dbReference type="Gene3D" id="3.90.180.10">
    <property type="entry name" value="Medium-chain alcohol dehydrogenases, catalytic domain"/>
    <property type="match status" value="1"/>
</dbReference>
<dbReference type="PANTHER" id="PTHR42940:SF8">
    <property type="entry name" value="VACUOLAR PROTEIN SORTING-ASSOCIATED PROTEIN 11"/>
    <property type="match status" value="1"/>
</dbReference>